<dbReference type="NCBIfam" id="TIGR01643">
    <property type="entry name" value="YD_repeat_2x"/>
    <property type="match status" value="2"/>
</dbReference>
<name>A0A7W9KMI5_9PSEU</name>
<dbReference type="InterPro" id="IPR056823">
    <property type="entry name" value="TEN-like_YD-shell"/>
</dbReference>
<feature type="region of interest" description="Disordered" evidence="2">
    <location>
        <begin position="882"/>
        <end position="904"/>
    </location>
</feature>
<dbReference type="Gene3D" id="2.180.10.10">
    <property type="entry name" value="RHS repeat-associated core"/>
    <property type="match status" value="2"/>
</dbReference>
<dbReference type="Proteomes" id="UP000585638">
    <property type="component" value="Unassembled WGS sequence"/>
</dbReference>
<feature type="compositionally biased region" description="Polar residues" evidence="2">
    <location>
        <begin position="1681"/>
        <end position="1700"/>
    </location>
</feature>
<feature type="domain" description="Teneurin-like YD-shell" evidence="4">
    <location>
        <begin position="1496"/>
        <end position="1696"/>
    </location>
</feature>
<evidence type="ECO:0000256" key="3">
    <source>
        <dbReference type="SAM" id="Phobius"/>
    </source>
</evidence>
<dbReference type="InterPro" id="IPR050708">
    <property type="entry name" value="T6SS_VgrG/RHS"/>
</dbReference>
<comment type="caution">
    <text evidence="5">The sequence shown here is derived from an EMBL/GenBank/DDBJ whole genome shotgun (WGS) entry which is preliminary data.</text>
</comment>
<keyword evidence="6" id="KW-1185">Reference proteome</keyword>
<feature type="region of interest" description="Disordered" evidence="2">
    <location>
        <begin position="1673"/>
        <end position="1756"/>
    </location>
</feature>
<evidence type="ECO:0000259" key="4">
    <source>
        <dbReference type="Pfam" id="PF25023"/>
    </source>
</evidence>
<evidence type="ECO:0000313" key="5">
    <source>
        <dbReference type="EMBL" id="MBB5895277.1"/>
    </source>
</evidence>
<dbReference type="PANTHER" id="PTHR32305:SF17">
    <property type="entry name" value="TRNA NUCLEASE WAPA"/>
    <property type="match status" value="1"/>
</dbReference>
<feature type="compositionally biased region" description="Basic and acidic residues" evidence="2">
    <location>
        <begin position="248"/>
        <end position="262"/>
    </location>
</feature>
<evidence type="ECO:0000256" key="1">
    <source>
        <dbReference type="ARBA" id="ARBA00022737"/>
    </source>
</evidence>
<keyword evidence="3" id="KW-0472">Membrane</keyword>
<dbReference type="Pfam" id="PF05593">
    <property type="entry name" value="RHS_repeat"/>
    <property type="match status" value="1"/>
</dbReference>
<gene>
    <name evidence="5" type="ORF">BJ998_006473</name>
</gene>
<organism evidence="5 6">
    <name type="scientific">Kutzneria kofuensis</name>
    <dbReference type="NCBI Taxonomy" id="103725"/>
    <lineage>
        <taxon>Bacteria</taxon>
        <taxon>Bacillati</taxon>
        <taxon>Actinomycetota</taxon>
        <taxon>Actinomycetes</taxon>
        <taxon>Pseudonocardiales</taxon>
        <taxon>Pseudonocardiaceae</taxon>
        <taxon>Kutzneria</taxon>
    </lineage>
</organism>
<dbReference type="RefSeq" id="WP_184867085.1">
    <property type="nucleotide sequence ID" value="NZ_JACHIR010000001.1"/>
</dbReference>
<dbReference type="InterPro" id="IPR006530">
    <property type="entry name" value="YD"/>
</dbReference>
<evidence type="ECO:0000256" key="2">
    <source>
        <dbReference type="SAM" id="MobiDB-lite"/>
    </source>
</evidence>
<dbReference type="NCBIfam" id="TIGR03696">
    <property type="entry name" value="Rhs_assc_core"/>
    <property type="match status" value="1"/>
</dbReference>
<keyword evidence="3" id="KW-1133">Transmembrane helix</keyword>
<dbReference type="Pfam" id="PF25023">
    <property type="entry name" value="TEN_YD-shell"/>
    <property type="match status" value="1"/>
</dbReference>
<feature type="region of interest" description="Disordered" evidence="2">
    <location>
        <begin position="248"/>
        <end position="273"/>
    </location>
</feature>
<accession>A0A7W9KMI5</accession>
<dbReference type="EMBL" id="JACHIR010000001">
    <property type="protein sequence ID" value="MBB5895277.1"/>
    <property type="molecule type" value="Genomic_DNA"/>
</dbReference>
<protein>
    <submittedName>
        <fullName evidence="5">RHS repeat-associated protein</fullName>
    </submittedName>
</protein>
<dbReference type="InterPro" id="IPR022385">
    <property type="entry name" value="Rhs_assc_core"/>
</dbReference>
<evidence type="ECO:0000313" key="6">
    <source>
        <dbReference type="Proteomes" id="UP000585638"/>
    </source>
</evidence>
<feature type="transmembrane region" description="Helical" evidence="3">
    <location>
        <begin position="1775"/>
        <end position="1803"/>
    </location>
</feature>
<dbReference type="PANTHER" id="PTHR32305">
    <property type="match status" value="1"/>
</dbReference>
<reference evidence="5 6" key="1">
    <citation type="submission" date="2020-08" db="EMBL/GenBank/DDBJ databases">
        <title>Sequencing the genomes of 1000 actinobacteria strains.</title>
        <authorList>
            <person name="Klenk H.-P."/>
        </authorList>
    </citation>
    <scope>NUCLEOTIDE SEQUENCE [LARGE SCALE GENOMIC DNA]</scope>
    <source>
        <strain evidence="5 6">DSM 43851</strain>
    </source>
</reference>
<proteinExistence type="predicted"/>
<keyword evidence="3" id="KW-0812">Transmembrane</keyword>
<sequence>MSATPHSSGQFDVIAVDHAVASSASVQGSLIQVKPVSGDTSGPLTLQLDYSGAGGAYGANYGRRLRFVQYPACILTTPDQDQCHLATPLDSSNDLTHKTVSTDVTMPSATEGVVVAAVGGTSSDSGDFAASSLSPSGSWTSGGAGGDFTYTYPIGVPAAVGGQAPGVALSYSSGSVDGLTAASNDQSSFVGEGWNLTTGGFVERAYKPCAQDLGGNNGQRKTGDACWATDNATISFGAMSGQLVKNGDSWHPKNDDGSKVERLTGGANGDNNGEYWKVTTKDGTQAFFGLNHLPGWQGGNPETNSTWTEPVFGNNNLEPCHQTAFADSACDQAWRWNLDYVVDPHGNATEYFYNKESNYYSKNLGTTGVRYDRDGYLDHIDYGLNTNIGSLFTDSPPARVKFETAQRCASNATGNCDVPNDLVCTANARCEGISPAFFSTKKLTTITTQVSDGKGGETPVNQWALSQSLPFTDDGNSPALWLDSITHTGKAGGHDLALPPTTFSHKLMANRVDLTHNYTAFNHNRIETIVNELGGKTTVTYSDPDCSPSSLPTPSNNGRRCYPVYWTPGGATEPVMDWFNKYVVTAITDDGATALSQPMLTRYDYGEGPDSGAWHFDENVLSDNKYRTYSEWRGYDQVTTTKGQANDPAGPQVVTKAVYMRGMDGFSVPATQGDIPGPSITDSKQFAGYPRETVSYNNGRAITATINDPWSSPATGTDENDGTQSFITGTTTATGLTWLAASNSWRTTRTATTFDSLGQALTTENDGDVSDPSQATCTTFTYAQNSDAWMMSYPQETQKISGKCSADNPAGSGNIITDVRTRFDGQDFGASPTKGEVTEVDGLDSWPAGGTEKFQAPTSTSTYDVYGRSTAATDALGRKTTIKYTPETGGPVTQIATTSPPINGSTPGLVTTRIFDPVSSVLLTAIDGSGLRTDGAYDALGRLTAVWKPGESKAANQPANVTYSYNDNVGKPSTVVTNSLLSNGQYATSYALVDGLGNTVQTQAPTPLGGRLVSDTYFDSQDRAWKSHAAYWNNASTPSGDLLVVKDSSVATTTVSNFDSAGRPIASIYELNGTEQWHTTSSYDGDRVTTVPPNGGTATTVISNGLGQKTKLLQYKDPTKTGPNDAADVTSYTYTAAGLPASVTDPTGKNTWTSTYDLHGHKTSSTDPDAGTSSTTYDAMGQVLTTTDSRGKTLAYAYDGIGRKTGEYAGSTSGPQLAGWTYDSLVKGLPTSSTRYYNGNAYTTSVYKYDDAGRPLGVKYTIPSSEGFLAGNYLFQVFYDKYTGAVTSQSSPAAGGLDGVSIERRYDSLGDPTTLDEVSNDADTPLVSETDYSAYGQVLRTMFADPNQPNQVAVTNVFDAGTGRLQSTLAERSVASNYMITNRAYSYDNAGHIMSIADTPQGTAADVQCFTTDYLQRLTEAWTPASGKCSDTPSTTGLGGAAPYWLSWSYDQTGNRLQQTQHAVTGDTVSKYTYPVPGSPQPHTLLNVQTTGPTGSSQNSYTYDSAGSTKTRNIAGSTQTFAYDDEGSLASAQDASGATSTYVNDADGNRLITRDASGTTLSIGDMELFLAPGSRFPTGTRYYDFNGQKVAERGSVTGLCWTLSDHQGTAYATVNADNLAVSQRRQDPFGNSRGPATLWPDRHGFVGGLQDTTGLTQLGPRGYDSTTGRFAQADPVVDTGDPQQMNGYSYANGSPISSADPSGMTPMPCPNAGGATSVHPACGINSPGNPGQGNHPDPPKPSPTQSQPAPAPPQPSRSSCSWYDVFCQVEAHATVFIAVVTVVAVAATIACAVATAGTCLVAVAAGATEGALWGGTGMLIGAAVSAGAEVVGSIALAGAAGLVAADVADAAAGDVSSVEGAGAAAVDSGAASDGAAADSAAAKPVAPEPVTEPGAAPAGSSKPAGSDDPRENGVAWVHLDHEADPRHAMITVSSGNETIHSEQFGGVNFPTVNGVRTMITGEIPNSAIHVRVDLPDGPGAIKFIDGRLEDTAMQAYPPYSLGRQSCVSYCAQVLQAGGVDIPKNTVPALKWLLKKHG</sequence>
<feature type="compositionally biased region" description="Polar residues" evidence="2">
    <location>
        <begin position="894"/>
        <end position="904"/>
    </location>
</feature>
<keyword evidence="1" id="KW-0677">Repeat</keyword>
<feature type="compositionally biased region" description="Low complexity" evidence="2">
    <location>
        <begin position="1893"/>
        <end position="1904"/>
    </location>
</feature>
<dbReference type="InterPro" id="IPR031325">
    <property type="entry name" value="RHS_repeat"/>
</dbReference>
<feature type="region of interest" description="Disordered" evidence="2">
    <location>
        <begin position="1877"/>
        <end position="1912"/>
    </location>
</feature>